<feature type="compositionally biased region" description="Low complexity" evidence="1">
    <location>
        <begin position="27"/>
        <end position="62"/>
    </location>
</feature>
<gene>
    <name evidence="2" type="ORF">ABIE21_002074</name>
</gene>
<protein>
    <submittedName>
        <fullName evidence="2">ElaB/YqjD/DUF883 family membrane-anchored ribosome-binding protein</fullName>
    </submittedName>
</protein>
<reference evidence="2 3" key="1">
    <citation type="submission" date="2024-06" db="EMBL/GenBank/DDBJ databases">
        <title>Sorghum-associated microbial communities from plants grown in Nebraska, USA.</title>
        <authorList>
            <person name="Schachtman D."/>
        </authorList>
    </citation>
    <scope>NUCLEOTIDE SEQUENCE [LARGE SCALE GENOMIC DNA]</scope>
    <source>
        <strain evidence="2 3">2857</strain>
    </source>
</reference>
<evidence type="ECO:0000313" key="2">
    <source>
        <dbReference type="EMBL" id="MET4582564.1"/>
    </source>
</evidence>
<evidence type="ECO:0000313" key="3">
    <source>
        <dbReference type="Proteomes" id="UP001549257"/>
    </source>
</evidence>
<feature type="region of interest" description="Disordered" evidence="1">
    <location>
        <begin position="246"/>
        <end position="269"/>
    </location>
</feature>
<feature type="compositionally biased region" description="Basic and acidic residues" evidence="1">
    <location>
        <begin position="66"/>
        <end position="77"/>
    </location>
</feature>
<proteinExistence type="predicted"/>
<feature type="region of interest" description="Disordered" evidence="1">
    <location>
        <begin position="207"/>
        <end position="233"/>
    </location>
</feature>
<organism evidence="2 3">
    <name type="scientific">Conyzicola nivalis</name>
    <dbReference type="NCBI Taxonomy" id="1477021"/>
    <lineage>
        <taxon>Bacteria</taxon>
        <taxon>Bacillati</taxon>
        <taxon>Actinomycetota</taxon>
        <taxon>Actinomycetes</taxon>
        <taxon>Micrococcales</taxon>
        <taxon>Microbacteriaceae</taxon>
        <taxon>Conyzicola</taxon>
    </lineage>
</organism>
<comment type="caution">
    <text evidence="2">The sequence shown here is derived from an EMBL/GenBank/DDBJ whole genome shotgun (WGS) entry which is preliminary data.</text>
</comment>
<evidence type="ECO:0000256" key="1">
    <source>
        <dbReference type="SAM" id="MobiDB-lite"/>
    </source>
</evidence>
<feature type="compositionally biased region" description="Low complexity" evidence="1">
    <location>
        <begin position="212"/>
        <end position="224"/>
    </location>
</feature>
<feature type="compositionally biased region" description="Polar residues" evidence="1">
    <location>
        <begin position="1"/>
        <end position="10"/>
    </location>
</feature>
<dbReference type="RefSeq" id="WP_354024746.1">
    <property type="nucleotide sequence ID" value="NZ_JBEPSJ010000002.1"/>
</dbReference>
<dbReference type="EMBL" id="JBEPSJ010000002">
    <property type="protein sequence ID" value="MET4582564.1"/>
    <property type="molecule type" value="Genomic_DNA"/>
</dbReference>
<feature type="region of interest" description="Disordered" evidence="1">
    <location>
        <begin position="1"/>
        <end position="77"/>
    </location>
</feature>
<accession>A0ABV2QNE5</accession>
<name>A0ABV2QNE5_9MICO</name>
<dbReference type="Proteomes" id="UP001549257">
    <property type="component" value="Unassembled WGS sequence"/>
</dbReference>
<keyword evidence="3" id="KW-1185">Reference proteome</keyword>
<sequence length="269" mass="27030">MSNTYSSTPSDPIGTTPMTSGIGGTTSGTAAPTGTTETPETFGTTGTAGTTGTSDTSGTAGTAKEQASHVADKAKDAGGKVFGTAKDETAKVAGEAKSQAKDLFAQTKDELVEQAGSQQQRAASGLQTLSDQLQEMATNAPSGVAGDLVGQAASRAGSVASWLEQRDPGTLVDDVRRFAREKPGTFIAIAAGAGLLIGRLTRSVASAGSDNAAPTTGTAPSGGTRVDTTPPDYPVETERVVEVDAALEGDPTYPDARYPGATTVGETRL</sequence>